<keyword evidence="1" id="KW-1133">Transmembrane helix</keyword>
<name>A0A8H7S770_9FUNG</name>
<feature type="transmembrane region" description="Helical" evidence="1">
    <location>
        <begin position="6"/>
        <end position="34"/>
    </location>
</feature>
<gene>
    <name evidence="2" type="ORF">INT45_009615</name>
</gene>
<evidence type="ECO:0000256" key="1">
    <source>
        <dbReference type="SAM" id="Phobius"/>
    </source>
</evidence>
<keyword evidence="1" id="KW-0472">Membrane</keyword>
<accession>A0A8H7S770</accession>
<organism evidence="2 3">
    <name type="scientific">Circinella minor</name>
    <dbReference type="NCBI Taxonomy" id="1195481"/>
    <lineage>
        <taxon>Eukaryota</taxon>
        <taxon>Fungi</taxon>
        <taxon>Fungi incertae sedis</taxon>
        <taxon>Mucoromycota</taxon>
        <taxon>Mucoromycotina</taxon>
        <taxon>Mucoromycetes</taxon>
        <taxon>Mucorales</taxon>
        <taxon>Lichtheimiaceae</taxon>
        <taxon>Circinella</taxon>
    </lineage>
</organism>
<evidence type="ECO:0000313" key="3">
    <source>
        <dbReference type="Proteomes" id="UP000646827"/>
    </source>
</evidence>
<evidence type="ECO:0000313" key="2">
    <source>
        <dbReference type="EMBL" id="KAG2224029.1"/>
    </source>
</evidence>
<dbReference type="AlphaFoldDB" id="A0A8H7S770"/>
<dbReference type="Proteomes" id="UP000646827">
    <property type="component" value="Unassembled WGS sequence"/>
</dbReference>
<keyword evidence="3" id="KW-1185">Reference proteome</keyword>
<protein>
    <submittedName>
        <fullName evidence="2">Uncharacterized protein</fullName>
    </submittedName>
</protein>
<dbReference type="EMBL" id="JAEPRB010000050">
    <property type="protein sequence ID" value="KAG2224029.1"/>
    <property type="molecule type" value="Genomic_DNA"/>
</dbReference>
<sequence length="243" mass="27120">MPTNIVVIICICIGITVDGICICIGIGIGIGIAVDNIGVGVASSCPNGKNHYLPRPTEWPNCTISDVLYLPNSPNQGNFPPILIEVQHTVDNDFVLRLMTYAISVYRQYNKTPPIILTFYSCQPWAKACYFVTESSIQSSLKLPLPPFVALSTFFFGQYPSLSANPYNTDATIQLLYSIATRVFREQINEGQKPVDDLLLVCHKTENTIKQAIDTLYQEIPDVSKWSRTKKILDDEKLIPMQD</sequence>
<keyword evidence="1" id="KW-0812">Transmembrane</keyword>
<reference evidence="2 3" key="1">
    <citation type="submission" date="2020-12" db="EMBL/GenBank/DDBJ databases">
        <title>Metabolic potential, ecology and presence of endohyphal bacteria is reflected in genomic diversity of Mucoromycotina.</title>
        <authorList>
            <person name="Muszewska A."/>
            <person name="Okrasinska A."/>
            <person name="Steczkiewicz K."/>
            <person name="Drgas O."/>
            <person name="Orlowska M."/>
            <person name="Perlinska-Lenart U."/>
            <person name="Aleksandrzak-Piekarczyk T."/>
            <person name="Szatraj K."/>
            <person name="Zielenkiewicz U."/>
            <person name="Pilsyk S."/>
            <person name="Malc E."/>
            <person name="Mieczkowski P."/>
            <person name="Kruszewska J.S."/>
            <person name="Biernat P."/>
            <person name="Pawlowska J."/>
        </authorList>
    </citation>
    <scope>NUCLEOTIDE SEQUENCE [LARGE SCALE GENOMIC DNA]</scope>
    <source>
        <strain evidence="2 3">CBS 142.35</strain>
    </source>
</reference>
<comment type="caution">
    <text evidence="2">The sequence shown here is derived from an EMBL/GenBank/DDBJ whole genome shotgun (WGS) entry which is preliminary data.</text>
</comment>
<proteinExistence type="predicted"/>
<dbReference type="OrthoDB" id="2289841at2759"/>